<keyword evidence="4" id="KW-0645">Protease</keyword>
<proteinExistence type="predicted"/>
<dbReference type="InterPro" id="IPR010294">
    <property type="entry name" value="ADAMTS_spacer1"/>
</dbReference>
<feature type="disulfide bond" evidence="16">
    <location>
        <begin position="555"/>
        <end position="566"/>
    </location>
</feature>
<dbReference type="SUPFAM" id="SSF55486">
    <property type="entry name" value="Metalloproteases ('zincins'), catalytic domain"/>
    <property type="match status" value="1"/>
</dbReference>
<dbReference type="SUPFAM" id="SSF82895">
    <property type="entry name" value="TSP-1 type 1 repeat"/>
    <property type="match status" value="5"/>
</dbReference>
<keyword evidence="10" id="KW-0084">Basement membrane</keyword>
<dbReference type="Gene3D" id="3.40.390.10">
    <property type="entry name" value="Collagenase (Catalytic Domain)"/>
    <property type="match status" value="1"/>
</dbReference>
<dbReference type="InterPro" id="IPR013273">
    <property type="entry name" value="ADAMTS/ADAMTS-like"/>
</dbReference>
<feature type="binding site" evidence="15">
    <location>
        <position position="489"/>
    </location>
    <ligand>
        <name>Ca(2+)</name>
        <dbReference type="ChEBI" id="CHEBI:29108"/>
        <label>2</label>
    </ligand>
</feature>
<keyword evidence="3" id="KW-0272">Extracellular matrix</keyword>
<feature type="disulfide bond" evidence="16">
    <location>
        <begin position="593"/>
        <end position="631"/>
    </location>
</feature>
<dbReference type="FunFam" id="2.20.100.10:FF:000006">
    <property type="entry name" value="A disintegrin and metalloproteinase with thrombospondin motifs 1"/>
    <property type="match status" value="1"/>
</dbReference>
<dbReference type="PROSITE" id="PS50215">
    <property type="entry name" value="ADAM_MEPRO"/>
    <property type="match status" value="1"/>
</dbReference>
<dbReference type="Pfam" id="PF00090">
    <property type="entry name" value="TSP_1"/>
    <property type="match status" value="1"/>
</dbReference>
<evidence type="ECO:0000256" key="12">
    <source>
        <dbReference type="ARBA" id="ARBA00023157"/>
    </source>
</evidence>
<feature type="compositionally biased region" description="Basic residues" evidence="18">
    <location>
        <begin position="254"/>
        <end position="263"/>
    </location>
</feature>
<organism evidence="21">
    <name type="scientific">Rhipicephalus zambeziensis</name>
    <dbReference type="NCBI Taxonomy" id="60191"/>
    <lineage>
        <taxon>Eukaryota</taxon>
        <taxon>Metazoa</taxon>
        <taxon>Ecdysozoa</taxon>
        <taxon>Arthropoda</taxon>
        <taxon>Chelicerata</taxon>
        <taxon>Arachnida</taxon>
        <taxon>Acari</taxon>
        <taxon>Parasitiformes</taxon>
        <taxon>Ixodida</taxon>
        <taxon>Ixodoidea</taxon>
        <taxon>Ixodidae</taxon>
        <taxon>Rhipicephalinae</taxon>
        <taxon>Rhipicephalus</taxon>
        <taxon>Rhipicephalus</taxon>
    </lineage>
</organism>
<feature type="binding site" evidence="15">
    <location>
        <position position="489"/>
    </location>
    <ligand>
        <name>Ca(2+)</name>
        <dbReference type="ChEBI" id="CHEBI:29108"/>
        <label>1</label>
    </ligand>
</feature>
<feature type="disulfide bond" evidence="16">
    <location>
        <begin position="531"/>
        <end position="561"/>
    </location>
</feature>
<evidence type="ECO:0000256" key="3">
    <source>
        <dbReference type="ARBA" id="ARBA00022530"/>
    </source>
</evidence>
<feature type="disulfide bond" evidence="16">
    <location>
        <begin position="356"/>
        <end position="410"/>
    </location>
</feature>
<evidence type="ECO:0000256" key="5">
    <source>
        <dbReference type="ARBA" id="ARBA00022723"/>
    </source>
</evidence>
<dbReference type="AlphaFoldDB" id="A0A224YPU2"/>
<dbReference type="InterPro" id="IPR001590">
    <property type="entry name" value="Peptidase_M12B"/>
</dbReference>
<dbReference type="InterPro" id="IPR002870">
    <property type="entry name" value="Peptidase_M12B_N"/>
</dbReference>
<dbReference type="GO" id="GO:0046872">
    <property type="term" value="F:metal ion binding"/>
    <property type="evidence" value="ECO:0007669"/>
    <property type="project" value="UniProtKB-KW"/>
</dbReference>
<dbReference type="GO" id="GO:0005604">
    <property type="term" value="C:basement membrane"/>
    <property type="evidence" value="ECO:0007669"/>
    <property type="project" value="UniProtKB-SubCell"/>
</dbReference>
<keyword evidence="8" id="KW-0378">Hydrolase</keyword>
<feature type="compositionally biased region" description="Polar residues" evidence="18">
    <location>
        <begin position="1207"/>
        <end position="1216"/>
    </location>
</feature>
<dbReference type="InterPro" id="IPR050439">
    <property type="entry name" value="ADAMTS_ADAMTS-like"/>
</dbReference>
<name>A0A224YPU2_9ACAR</name>
<dbReference type="SMART" id="SM00209">
    <property type="entry name" value="TSP1"/>
    <property type="match status" value="5"/>
</dbReference>
<feature type="binding site" evidence="15">
    <location>
        <position position="271"/>
    </location>
    <ligand>
        <name>Ca(2+)</name>
        <dbReference type="ChEBI" id="CHEBI:29108"/>
        <label>1</label>
    </ligand>
</feature>
<feature type="disulfide bond" evidence="16">
    <location>
        <begin position="589"/>
        <end position="626"/>
    </location>
</feature>
<dbReference type="Pfam" id="PF19030">
    <property type="entry name" value="TSP1_ADAMTS"/>
    <property type="match status" value="4"/>
</dbReference>
<keyword evidence="11" id="KW-0482">Metalloprotease</keyword>
<dbReference type="InterPro" id="IPR000884">
    <property type="entry name" value="TSP1_rpt"/>
</dbReference>
<dbReference type="GO" id="GO:0006508">
    <property type="term" value="P:proteolysis"/>
    <property type="evidence" value="ECO:0007669"/>
    <property type="project" value="UniProtKB-KW"/>
</dbReference>
<evidence type="ECO:0000256" key="1">
    <source>
        <dbReference type="ARBA" id="ARBA00004302"/>
    </source>
</evidence>
<dbReference type="Gene3D" id="2.60.120.830">
    <property type="match status" value="1"/>
</dbReference>
<evidence type="ECO:0000256" key="16">
    <source>
        <dbReference type="PIRSR" id="PIRSR613273-3"/>
    </source>
</evidence>
<keyword evidence="13" id="KW-0325">Glycoprotein</keyword>
<dbReference type="PRINTS" id="PR01857">
    <property type="entry name" value="ADAMTSFAMILY"/>
</dbReference>
<feature type="binding site" evidence="15">
    <location>
        <position position="486"/>
    </location>
    <ligand>
        <name>Ca(2+)</name>
        <dbReference type="ChEBI" id="CHEBI:29108"/>
        <label>1</label>
    </ligand>
</feature>
<keyword evidence="15" id="KW-0106">Calcium</keyword>
<evidence type="ECO:0000256" key="14">
    <source>
        <dbReference type="PIRSR" id="PIRSR613273-1"/>
    </source>
</evidence>
<evidence type="ECO:0000256" key="19">
    <source>
        <dbReference type="SAM" id="SignalP"/>
    </source>
</evidence>
<dbReference type="Gene3D" id="2.20.100.10">
    <property type="entry name" value="Thrombospondin type-1 (TSP1) repeat"/>
    <property type="match status" value="4"/>
</dbReference>
<keyword evidence="6 19" id="KW-0732">Signal</keyword>
<keyword evidence="12 16" id="KW-1015">Disulfide bond</keyword>
<dbReference type="Gene3D" id="3.40.1620.60">
    <property type="match status" value="1"/>
</dbReference>
<evidence type="ECO:0000256" key="2">
    <source>
        <dbReference type="ARBA" id="ARBA00022525"/>
    </source>
</evidence>
<keyword evidence="5 15" id="KW-0479">Metal-binding</keyword>
<dbReference type="Pfam" id="PF01421">
    <property type="entry name" value="Reprolysin"/>
    <property type="match status" value="1"/>
</dbReference>
<feature type="binding site" evidence="15 17">
    <location>
        <position position="430"/>
    </location>
    <ligand>
        <name>Zn(2+)</name>
        <dbReference type="ChEBI" id="CHEBI:29105"/>
        <note>catalytic</note>
    </ligand>
</feature>
<dbReference type="InterPro" id="IPR036383">
    <property type="entry name" value="TSP1_rpt_sf"/>
</dbReference>
<keyword evidence="7" id="KW-0677">Repeat</keyword>
<reference evidence="21" key="1">
    <citation type="journal article" date="2017" name="Parasit. Vectors">
        <title>Sialotranscriptomics of Rhipicephalus zambeziensis reveals intricate expression profiles of secretory proteins and suggests tight temporal transcriptional regulation during blood-feeding.</title>
        <authorList>
            <person name="de Castro M.H."/>
            <person name="de Klerk D."/>
            <person name="Pienaar R."/>
            <person name="Rees D.J.G."/>
            <person name="Mans B.J."/>
        </authorList>
    </citation>
    <scope>NUCLEOTIDE SEQUENCE</scope>
    <source>
        <tissue evidence="21">Salivary glands</tissue>
    </source>
</reference>
<dbReference type="CDD" id="cd04273">
    <property type="entry name" value="ZnMc_ADAMTS_like"/>
    <property type="match status" value="1"/>
</dbReference>
<feature type="disulfide bond" evidence="16">
    <location>
        <begin position="513"/>
        <end position="536"/>
    </location>
</feature>
<comment type="cofactor">
    <cofactor evidence="15">
        <name>Zn(2+)</name>
        <dbReference type="ChEBI" id="CHEBI:29105"/>
    </cofactor>
    <text evidence="15">Binds 1 zinc ion per subunit.</text>
</comment>
<feature type="signal peptide" evidence="19">
    <location>
        <begin position="1"/>
        <end position="33"/>
    </location>
</feature>
<feature type="region of interest" description="Disordered" evidence="18">
    <location>
        <begin position="1191"/>
        <end position="1216"/>
    </location>
</feature>
<feature type="disulfide bond" evidence="16">
    <location>
        <begin position="524"/>
        <end position="542"/>
    </location>
</feature>
<dbReference type="FunFam" id="2.60.120.830:FF:000001">
    <property type="entry name" value="A disintegrin and metalloproteinase with thrombospondin motifs 1"/>
    <property type="match status" value="1"/>
</dbReference>
<feature type="disulfide bond" evidence="16">
    <location>
        <begin position="604"/>
        <end position="616"/>
    </location>
</feature>
<dbReference type="FunFam" id="2.20.100.10:FF:000005">
    <property type="entry name" value="ADAM metallopeptidase with thrombospondin type 1 motif 9"/>
    <property type="match status" value="1"/>
</dbReference>
<dbReference type="PROSITE" id="PS50092">
    <property type="entry name" value="TSP1"/>
    <property type="match status" value="5"/>
</dbReference>
<sequence length="1216" mass="133799">MLSPSLRCQAACGPCLLPLLLLLLLAVFPQVATLSFRGSNQRSVRDVHPADSSAVVHPQRVTAGGRFLSHAVHHAANVQHASGRRRRRSPELGGPSIHVRLPLPGAEPPLLLRLEPNGRLLAPGFVLERRIGYGLSPSYGVRNLTRISNPGCFYTGSLRGGNGSLALSTCNGLAGFVRTEREDYLVEPLEPPRGHDPQPHLVYKRSVTSGNGAFPDEWLSRAQDGQQPSPFCATNGAALPARSHGGSRAGPREHRQRRRRRRSVSLERNVETLLVADRTMVEYYSNEDLQTYLLTVLNMVSTLFHDASIGNAINVVLVRMILLEPEAAQEEPLPSSEELDQLRVDESADGTLKSFCRWQRFVNPSDESHPNHHDLAILVTRFNMCAPGLELCSTLGLAEVAGMCQPQRSCNVNQDSGLTLAYTIAHEIGHNFGMSHDGPHNGCQAPAGLRQHVMAPHLSSDPSPLVWSNCSREEITRFLDRDWGSCLDDEPRAHQFTFPLLPPGAMYDADHQCRLQYGPAAQHCDGIEEVCRTLWCRLDNKCVTKMEPAAQGTVCDKNKWCYLGECTEMGERPEAIDGHWGPWSNWSECSRSCGGGVMVSERHCDHPRPAYGGRYCIGERKRYRMCNTQSCAEDAPSFRAVQCSHFNNVSYQGELFNWSPVSAPATPCQLHCKPDGKFYSRVLKESVTDGTPCSPGSRDVCINGKCRRVSCDWGIETSAREDRCGICHGDGTRCITVHKEFNQKEGIGYTEVGRVPKGARNIRVEELGASGNYLAVQGAADGEFFLNGDWLVQWSGEYAAAGTTLFYQRQGERDTLHAPGPTKQELVLYLLFQSENPGLKYEYTVPELNASRRPEFHWRWSDWSPCTVTCGGGSQESQPRCFEKEAGLVEDTHCDPASRPATRRRPCSRQPCPARWWTGPWQPCSATCGGVRRHTVLCVRSRGKADQLALRQEACDPTTKPNDTEPCPDDPRCPGAVAVRNGTVATAQPLSEVCGPDRPDLCTTTETTVVATAAPCSSGDVANNSSDGGCDSRSRDVPPRPTASVVDIQSNTVLDIPLGDAPGDFWNLSGISGLPQILDLPVPRKVVVLEDARYAWRASKWSKCSRVCGGGERHRRVKCVDKVTQKEVPQKSCLLHTPQHLKPPEKSPCNIDPCVQWQTSEWSRCSVKCGPGTRQREVSCPLRDRCDPARRPSNSSACNRGPCHDSTPGSSTRLVP</sequence>
<comment type="subcellular location">
    <subcellularLocation>
        <location evidence="1">Secreted</location>
        <location evidence="1">Extracellular space</location>
        <location evidence="1">Extracellular matrix</location>
        <location evidence="1">Basement membrane</location>
    </subcellularLocation>
</comment>
<dbReference type="PANTHER" id="PTHR13723">
    <property type="entry name" value="ADAMTS A DISINTEGRIN AND METALLOPROTEASE WITH THROMBOSPONDIN MOTIFS PROTEASE"/>
    <property type="match status" value="1"/>
</dbReference>
<evidence type="ECO:0000259" key="20">
    <source>
        <dbReference type="PROSITE" id="PS50215"/>
    </source>
</evidence>
<accession>A0A224YPU2</accession>
<feature type="region of interest" description="Disordered" evidence="18">
    <location>
        <begin position="233"/>
        <end position="263"/>
    </location>
</feature>
<keyword evidence="2" id="KW-0964">Secreted</keyword>
<evidence type="ECO:0000256" key="13">
    <source>
        <dbReference type="ARBA" id="ARBA00023180"/>
    </source>
</evidence>
<dbReference type="EMBL" id="GFPF01004868">
    <property type="protein sequence ID" value="MAA16014.1"/>
    <property type="molecule type" value="Transcribed_RNA"/>
</dbReference>
<dbReference type="InterPro" id="IPR024079">
    <property type="entry name" value="MetalloPept_cat_dom_sf"/>
</dbReference>
<dbReference type="GO" id="GO:0030198">
    <property type="term" value="P:extracellular matrix organization"/>
    <property type="evidence" value="ECO:0007669"/>
    <property type="project" value="InterPro"/>
</dbReference>
<evidence type="ECO:0000256" key="11">
    <source>
        <dbReference type="ARBA" id="ARBA00023049"/>
    </source>
</evidence>
<evidence type="ECO:0000313" key="21">
    <source>
        <dbReference type="EMBL" id="MAA16014.1"/>
    </source>
</evidence>
<keyword evidence="9 15" id="KW-0862">Zinc</keyword>
<evidence type="ECO:0000256" key="9">
    <source>
        <dbReference type="ARBA" id="ARBA00022833"/>
    </source>
</evidence>
<feature type="binding site" evidence="15">
    <location>
        <position position="271"/>
    </location>
    <ligand>
        <name>Ca(2+)</name>
        <dbReference type="ChEBI" id="CHEBI:29108"/>
        <label>2</label>
    </ligand>
</feature>
<feature type="active site" evidence="14 17">
    <location>
        <position position="427"/>
    </location>
</feature>
<feature type="domain" description="Peptidase M12B" evidence="20">
    <location>
        <begin position="268"/>
        <end position="491"/>
    </location>
</feature>
<evidence type="ECO:0000256" key="6">
    <source>
        <dbReference type="ARBA" id="ARBA00022729"/>
    </source>
</evidence>
<evidence type="ECO:0000256" key="4">
    <source>
        <dbReference type="ARBA" id="ARBA00022670"/>
    </source>
</evidence>
<dbReference type="GO" id="GO:0004222">
    <property type="term" value="F:metalloendopeptidase activity"/>
    <property type="evidence" value="ECO:0007669"/>
    <property type="project" value="InterPro"/>
</dbReference>
<feature type="disulfide bond" evidence="16">
    <location>
        <begin position="443"/>
        <end position="470"/>
    </location>
</feature>
<feature type="binding site" evidence="15 17">
    <location>
        <position position="436"/>
    </location>
    <ligand>
        <name>Zn(2+)</name>
        <dbReference type="ChEBI" id="CHEBI:29105"/>
        <note>catalytic</note>
    </ligand>
</feature>
<dbReference type="FunFam" id="3.40.390.10:FF:000001">
    <property type="entry name" value="A disintegrin and metalloproteinase with thrombospondin motifs 1"/>
    <property type="match status" value="1"/>
</dbReference>
<feature type="disulfide bond" evidence="16">
    <location>
        <begin position="404"/>
        <end position="486"/>
    </location>
</feature>
<feature type="region of interest" description="Disordered" evidence="18">
    <location>
        <begin position="78"/>
        <end position="98"/>
    </location>
</feature>
<feature type="disulfide bond" evidence="16">
    <location>
        <begin position="385"/>
        <end position="392"/>
    </location>
</feature>
<evidence type="ECO:0000256" key="10">
    <source>
        <dbReference type="ARBA" id="ARBA00022869"/>
    </source>
</evidence>
<dbReference type="InterPro" id="IPR041645">
    <property type="entry name" value="ADAMTS_CR_2"/>
</dbReference>
<evidence type="ECO:0000256" key="8">
    <source>
        <dbReference type="ARBA" id="ARBA00022801"/>
    </source>
</evidence>
<feature type="binding site" evidence="15 17">
    <location>
        <position position="426"/>
    </location>
    <ligand>
        <name>Zn(2+)</name>
        <dbReference type="ChEBI" id="CHEBI:29105"/>
        <note>catalytic</note>
    </ligand>
</feature>
<evidence type="ECO:0000256" key="15">
    <source>
        <dbReference type="PIRSR" id="PIRSR613273-2"/>
    </source>
</evidence>
<dbReference type="Pfam" id="PF17771">
    <property type="entry name" value="ADAMTS_CR_2"/>
    <property type="match status" value="1"/>
</dbReference>
<comment type="caution">
    <text evidence="17">Lacks conserved residue(s) required for the propagation of feature annotation.</text>
</comment>
<feature type="binding site" evidence="15">
    <location>
        <position position="374"/>
    </location>
    <ligand>
        <name>Ca(2+)</name>
        <dbReference type="ChEBI" id="CHEBI:29108"/>
        <label>1</label>
    </ligand>
</feature>
<feature type="region of interest" description="Disordered" evidence="18">
    <location>
        <begin position="1016"/>
        <end position="1043"/>
    </location>
</feature>
<dbReference type="Pfam" id="PF05986">
    <property type="entry name" value="ADAMTS_spacer1"/>
    <property type="match status" value="1"/>
</dbReference>
<evidence type="ECO:0000256" key="18">
    <source>
        <dbReference type="SAM" id="MobiDB-lite"/>
    </source>
</evidence>
<dbReference type="Pfam" id="PF01562">
    <property type="entry name" value="Pep_M12B_propep"/>
    <property type="match status" value="1"/>
</dbReference>
<dbReference type="PANTHER" id="PTHR13723:SF200">
    <property type="entry name" value="ADAM METALLOPEPTIDASE WITH THROMBOSPONDIN TYPE 1 MOTIF B, ISOFORM B"/>
    <property type="match status" value="1"/>
</dbReference>
<evidence type="ECO:0000256" key="17">
    <source>
        <dbReference type="PROSITE-ProRule" id="PRU00276"/>
    </source>
</evidence>
<protein>
    <submittedName>
        <fullName evidence="21">Reprolysin</fullName>
    </submittedName>
</protein>
<evidence type="ECO:0000256" key="7">
    <source>
        <dbReference type="ARBA" id="ARBA00022737"/>
    </source>
</evidence>
<feature type="chain" id="PRO_5013302227" evidence="19">
    <location>
        <begin position="34"/>
        <end position="1216"/>
    </location>
</feature>